<dbReference type="AlphaFoldDB" id="A0A401GWS2"/>
<evidence type="ECO:0000256" key="3">
    <source>
        <dbReference type="SAM" id="MobiDB-lite"/>
    </source>
</evidence>
<dbReference type="PANTHER" id="PTHR47966">
    <property type="entry name" value="BETA-SITE APP-CLEAVING ENZYME, ISOFORM A-RELATED"/>
    <property type="match status" value="1"/>
</dbReference>
<dbReference type="GO" id="GO:0004190">
    <property type="term" value="F:aspartic-type endopeptidase activity"/>
    <property type="evidence" value="ECO:0007669"/>
    <property type="project" value="InterPro"/>
</dbReference>
<dbReference type="RefSeq" id="XP_027617553.1">
    <property type="nucleotide sequence ID" value="XM_027761752.1"/>
</dbReference>
<gene>
    <name evidence="7" type="ORF">SCP_0905200</name>
</gene>
<dbReference type="EMBL" id="BFAD01000009">
    <property type="protein sequence ID" value="GBE86640.1"/>
    <property type="molecule type" value="Genomic_DNA"/>
</dbReference>
<reference evidence="7 8" key="1">
    <citation type="journal article" date="2018" name="Sci. Rep.">
        <title>Genome sequence of the cauliflower mushroom Sparassis crispa (Hanabiratake) and its association with beneficial usage.</title>
        <authorList>
            <person name="Kiyama R."/>
            <person name="Furutani Y."/>
            <person name="Kawaguchi K."/>
            <person name="Nakanishi T."/>
        </authorList>
    </citation>
    <scope>NUCLEOTIDE SEQUENCE [LARGE SCALE GENOMIC DNA]</scope>
</reference>
<evidence type="ECO:0000256" key="1">
    <source>
        <dbReference type="ARBA" id="ARBA00007447"/>
    </source>
</evidence>
<feature type="compositionally biased region" description="Low complexity" evidence="3">
    <location>
        <begin position="539"/>
        <end position="652"/>
    </location>
</feature>
<comment type="similarity">
    <text evidence="1">Belongs to the peptidase A1 family.</text>
</comment>
<dbReference type="STRING" id="139825.A0A401GWS2"/>
<accession>A0A401GWS2</accession>
<feature type="chain" id="PRO_5019142469" description="Peptidase A1 domain-containing protein" evidence="5">
    <location>
        <begin position="21"/>
        <end position="786"/>
    </location>
</feature>
<dbReference type="PANTHER" id="PTHR47966:SF51">
    <property type="entry name" value="BETA-SITE APP-CLEAVING ENZYME, ISOFORM A-RELATED"/>
    <property type="match status" value="1"/>
</dbReference>
<dbReference type="InterPro" id="IPR033121">
    <property type="entry name" value="PEPTIDASE_A1"/>
</dbReference>
<dbReference type="GO" id="GO:0006508">
    <property type="term" value="P:proteolysis"/>
    <property type="evidence" value="ECO:0007669"/>
    <property type="project" value="InterPro"/>
</dbReference>
<feature type="active site" evidence="2">
    <location>
        <position position="288"/>
    </location>
</feature>
<keyword evidence="5" id="KW-0732">Signal</keyword>
<dbReference type="PRINTS" id="PR00792">
    <property type="entry name" value="PEPSIN"/>
</dbReference>
<keyword evidence="4" id="KW-0472">Membrane</keyword>
<sequence>MNALLFVLIASLCGLSNALALPVVSRSAQESRSPWQRPSILAERSMKVYGFLADAGNDNVVNFQDTVYATNMTLGGQTFLVQLDTGSADLWVQLPTGQIQYSNVTNINATETYGKGAVAGPIALASASIGPHTVPNQAFINSTNATDFDTIFNYDVRGIIGLGFDQDSTVDIDILESFGTNTTAGSPFLYQIFLQNTSAPPVFTVLLGRAADQKTTTEGIFTIAEYDPQYASVVDQPQLPRYPNSQDINTPNRWSVIMDGMSVNGNPYAFNTSGVPGVPEGSVVAVLDTGFSFPPLPKTAVDFIYSSIQGATFDNTSGLWIVPCENATTVEFTFGNKTVPIHPLDLTTITQLNNQTVCVNTFRPTTFPINPQFDVIMGDAFLKNAYVSFNFGDFVNNHSAIPFVQILPTTDLGSAFAEFNQARKVEFSAAQASASALASPSASVPVSDSASASESTSMPAAVSATPSVPACSAPVSASATSVPTDSSSPSSMPAPSSASYPGWSSYGPSSSIPTDSDTSSPSATPTSCSGDSSVDLSCSASPSSTSAPGSDPSSPSGPSDPSTPTTPTAPSTPTDPSSPSSSPSDPSAGPSSSAGPSDPSSTSDPSSPSDPSTRPSSSAGPSDPSSVPTSSSGPSDPSSGSTTPSDLSSGSDNSDTPMGLTPDMGFNPGSMPGDKRTWARREMQYLARRQRATQPVPARKPITAIPVISFVPVLEMYGAIVVSLICGAVVVSLVMFAVGIVLVVRSWSRSQSLSMAQYSVARAKGQTEADPEADCLSSPHYYYDDC</sequence>
<feature type="signal peptide" evidence="5">
    <location>
        <begin position="1"/>
        <end position="20"/>
    </location>
</feature>
<dbReference type="Proteomes" id="UP000287166">
    <property type="component" value="Unassembled WGS sequence"/>
</dbReference>
<dbReference type="InterPro" id="IPR034164">
    <property type="entry name" value="Pepsin-like_dom"/>
</dbReference>
<name>A0A401GWS2_9APHY</name>
<evidence type="ECO:0000313" key="8">
    <source>
        <dbReference type="Proteomes" id="UP000287166"/>
    </source>
</evidence>
<dbReference type="SUPFAM" id="SSF50630">
    <property type="entry name" value="Acid proteases"/>
    <property type="match status" value="1"/>
</dbReference>
<organism evidence="7 8">
    <name type="scientific">Sparassis crispa</name>
    <dbReference type="NCBI Taxonomy" id="139825"/>
    <lineage>
        <taxon>Eukaryota</taxon>
        <taxon>Fungi</taxon>
        <taxon>Dikarya</taxon>
        <taxon>Basidiomycota</taxon>
        <taxon>Agaricomycotina</taxon>
        <taxon>Agaricomycetes</taxon>
        <taxon>Polyporales</taxon>
        <taxon>Sparassidaceae</taxon>
        <taxon>Sparassis</taxon>
    </lineage>
</organism>
<keyword evidence="4" id="KW-1133">Transmembrane helix</keyword>
<dbReference type="InterPro" id="IPR021109">
    <property type="entry name" value="Peptidase_aspartic_dom_sf"/>
</dbReference>
<dbReference type="InParanoid" id="A0A401GWS2"/>
<dbReference type="OrthoDB" id="771136at2759"/>
<feature type="compositionally biased region" description="Low complexity" evidence="3">
    <location>
        <begin position="472"/>
        <end position="529"/>
    </location>
</feature>
<proteinExistence type="inferred from homology"/>
<feature type="transmembrane region" description="Helical" evidence="4">
    <location>
        <begin position="716"/>
        <end position="744"/>
    </location>
</feature>
<dbReference type="Gene3D" id="2.40.70.10">
    <property type="entry name" value="Acid Proteases"/>
    <property type="match status" value="2"/>
</dbReference>
<evidence type="ECO:0000256" key="4">
    <source>
        <dbReference type="SAM" id="Phobius"/>
    </source>
</evidence>
<keyword evidence="4" id="KW-0812">Transmembrane</keyword>
<protein>
    <recommendedName>
        <fullName evidence="6">Peptidase A1 domain-containing protein</fullName>
    </recommendedName>
</protein>
<dbReference type="CDD" id="cd05471">
    <property type="entry name" value="pepsin_like"/>
    <property type="match status" value="1"/>
</dbReference>
<comment type="caution">
    <text evidence="7">The sequence shown here is derived from an EMBL/GenBank/DDBJ whole genome shotgun (WGS) entry which is preliminary data.</text>
</comment>
<dbReference type="Pfam" id="PF00026">
    <property type="entry name" value="Asp"/>
    <property type="match status" value="1"/>
</dbReference>
<keyword evidence="8" id="KW-1185">Reference proteome</keyword>
<feature type="region of interest" description="Disordered" evidence="3">
    <location>
        <begin position="472"/>
        <end position="675"/>
    </location>
</feature>
<evidence type="ECO:0000256" key="5">
    <source>
        <dbReference type="SAM" id="SignalP"/>
    </source>
</evidence>
<evidence type="ECO:0000313" key="7">
    <source>
        <dbReference type="EMBL" id="GBE86640.1"/>
    </source>
</evidence>
<dbReference type="PROSITE" id="PS51767">
    <property type="entry name" value="PEPTIDASE_A1"/>
    <property type="match status" value="1"/>
</dbReference>
<feature type="active site" evidence="2">
    <location>
        <position position="84"/>
    </location>
</feature>
<evidence type="ECO:0000259" key="6">
    <source>
        <dbReference type="PROSITE" id="PS51767"/>
    </source>
</evidence>
<evidence type="ECO:0000256" key="2">
    <source>
        <dbReference type="PIRSR" id="PIRSR601461-1"/>
    </source>
</evidence>
<dbReference type="InterPro" id="IPR001461">
    <property type="entry name" value="Aspartic_peptidase_A1"/>
</dbReference>
<dbReference type="GeneID" id="38783557"/>
<feature type="domain" description="Peptidase A1" evidence="6">
    <location>
        <begin position="68"/>
        <end position="404"/>
    </location>
</feature>